<dbReference type="CDD" id="cd10527">
    <property type="entry name" value="SET_LSMT"/>
    <property type="match status" value="1"/>
</dbReference>
<organism evidence="3 4">
    <name type="scientific">Iris pallida</name>
    <name type="common">Sweet iris</name>
    <dbReference type="NCBI Taxonomy" id="29817"/>
    <lineage>
        <taxon>Eukaryota</taxon>
        <taxon>Viridiplantae</taxon>
        <taxon>Streptophyta</taxon>
        <taxon>Embryophyta</taxon>
        <taxon>Tracheophyta</taxon>
        <taxon>Spermatophyta</taxon>
        <taxon>Magnoliopsida</taxon>
        <taxon>Liliopsida</taxon>
        <taxon>Asparagales</taxon>
        <taxon>Iridaceae</taxon>
        <taxon>Iridoideae</taxon>
        <taxon>Irideae</taxon>
        <taxon>Iris</taxon>
    </lineage>
</organism>
<dbReference type="GO" id="GO:0016279">
    <property type="term" value="F:protein-lysine N-methyltransferase activity"/>
    <property type="evidence" value="ECO:0007669"/>
    <property type="project" value="UniProtKB-UniRule"/>
</dbReference>
<dbReference type="InterPro" id="IPR050600">
    <property type="entry name" value="SETD3_SETD6_MTase"/>
</dbReference>
<feature type="compositionally biased region" description="Basic and acidic residues" evidence="2">
    <location>
        <begin position="229"/>
        <end position="242"/>
    </location>
</feature>
<dbReference type="PANTHER" id="PTHR13271">
    <property type="entry name" value="UNCHARACTERIZED PUTATIVE METHYLTRANSFERASE"/>
    <property type="match status" value="1"/>
</dbReference>
<comment type="function">
    <text evidence="1">Protein-lysine N-methyltransferase.</text>
</comment>
<keyword evidence="1" id="KW-0539">Nucleus</keyword>
<dbReference type="InterPro" id="IPR011383">
    <property type="entry name" value="N-lys_methylase_SETD6"/>
</dbReference>
<keyword evidence="4" id="KW-1185">Reference proteome</keyword>
<comment type="similarity">
    <text evidence="1">Belongs to the class V-like SAM-binding methyltransferase superfamily. Histone-lysine methyltransferase family. SETD6 subfamily.</text>
</comment>
<dbReference type="SUPFAM" id="SSF82199">
    <property type="entry name" value="SET domain"/>
    <property type="match status" value="1"/>
</dbReference>
<keyword evidence="1" id="KW-0489">Methyltransferase</keyword>
<dbReference type="GO" id="GO:0005634">
    <property type="term" value="C:nucleus"/>
    <property type="evidence" value="ECO:0007669"/>
    <property type="project" value="UniProtKB-SubCell"/>
</dbReference>
<reference evidence="3" key="1">
    <citation type="journal article" date="2023" name="GigaByte">
        <title>Genome assembly of the bearded iris, Iris pallida Lam.</title>
        <authorList>
            <person name="Bruccoleri R.E."/>
            <person name="Oakeley E.J."/>
            <person name="Faust A.M.E."/>
            <person name="Altorfer M."/>
            <person name="Dessus-Babus S."/>
            <person name="Burckhardt D."/>
            <person name="Oertli M."/>
            <person name="Naumann U."/>
            <person name="Petersen F."/>
            <person name="Wong J."/>
        </authorList>
    </citation>
    <scope>NUCLEOTIDE SEQUENCE</scope>
    <source>
        <strain evidence="3">GSM-AAB239-AS_SAM_17_03QT</strain>
    </source>
</reference>
<dbReference type="InterPro" id="IPR046341">
    <property type="entry name" value="SET_dom_sf"/>
</dbReference>
<dbReference type="EC" id="2.1.1.-" evidence="1"/>
<name>A0AAX6EQ51_IRIPA</name>
<keyword evidence="1" id="KW-0949">S-adenosyl-L-methionine</keyword>
<keyword evidence="1" id="KW-0808">Transferase</keyword>
<evidence type="ECO:0000313" key="4">
    <source>
        <dbReference type="Proteomes" id="UP001140949"/>
    </source>
</evidence>
<evidence type="ECO:0000313" key="3">
    <source>
        <dbReference type="EMBL" id="KAJ6806302.1"/>
    </source>
</evidence>
<dbReference type="PANTHER" id="PTHR13271:SF34">
    <property type="entry name" value="N-LYSINE METHYLTRANSFERASE SETD6"/>
    <property type="match status" value="1"/>
</dbReference>
<gene>
    <name evidence="3" type="ORF">M6B38_175875</name>
</gene>
<proteinExistence type="inferred from homology"/>
<protein>
    <recommendedName>
        <fullName evidence="1">N-lysine methyltransferase</fullName>
        <ecNumber evidence="1">2.1.1.-</ecNumber>
    </recommendedName>
</protein>
<dbReference type="Proteomes" id="UP001140949">
    <property type="component" value="Unassembled WGS sequence"/>
</dbReference>
<comment type="subcellular location">
    <subcellularLocation>
        <location evidence="1">Nucleus</location>
    </subcellularLocation>
</comment>
<dbReference type="EMBL" id="JANAVB010034619">
    <property type="protein sequence ID" value="KAJ6806302.1"/>
    <property type="molecule type" value="Genomic_DNA"/>
</dbReference>
<evidence type="ECO:0000256" key="2">
    <source>
        <dbReference type="SAM" id="MobiDB-lite"/>
    </source>
</evidence>
<dbReference type="AlphaFoldDB" id="A0AAX6EQ51"/>
<comment type="caution">
    <text evidence="3">The sequence shown here is derived from an EMBL/GenBank/DDBJ whole genome shotgun (WGS) entry which is preliminary data.</text>
</comment>
<dbReference type="Gene3D" id="3.90.1410.10">
    <property type="entry name" value="set domain protein methyltransferase, domain 1"/>
    <property type="match status" value="1"/>
</dbReference>
<feature type="region of interest" description="Disordered" evidence="2">
    <location>
        <begin position="207"/>
        <end position="246"/>
    </location>
</feature>
<evidence type="ECO:0000256" key="1">
    <source>
        <dbReference type="PIRNR" id="PIRNR011771"/>
    </source>
</evidence>
<sequence>MTSRRMRAFKRWMSSNSIDFSDALSFPITESSSVSVVSLCALSIGDLVATIPKLACLTVRNSAARKMVEAAGLEGSLALSFALMYERSLGCRSMWHGYLQLLPEREMVPVVWSPAEVDLFLMGTELHKTVKEDQAFLYEDWKEHIEPLILSDPLNLDPNHFGVEQYFSAKSLVSSRSFQVDDYHGYGMVPLADLFNHKTEAENVHFTNSLSQSDDEGDSDLTTASDEGGDPRNSEDGPKSSESDSTTLEMIVVREVEAGAEVFNTYGIMGNAALFHRYGFTEADNTFDIVNIDLTLVLKWSSSIFSNRHTRARLSLWRRLNFCGCTSQDSEYFEISFDGVPQIELPVLLFIIFLLDDASEKLNCLVDSFAEADETTNLKKLANIGNIKCCKDPDNVGASLLTKDVCNALVDLADIRENLYGPNSLADDTEKMRNCCPTKERKLYNSLVLRVCERKILRRLRVYASKYSISKKRR</sequence>
<accession>A0AAX6EQ51</accession>
<dbReference type="PIRSF" id="PIRSF011771">
    <property type="entry name" value="RMS1_SET"/>
    <property type="match status" value="1"/>
</dbReference>
<reference evidence="3" key="2">
    <citation type="submission" date="2023-04" db="EMBL/GenBank/DDBJ databases">
        <authorList>
            <person name="Bruccoleri R.E."/>
            <person name="Oakeley E.J."/>
            <person name="Faust A.-M."/>
            <person name="Dessus-Babus S."/>
            <person name="Altorfer M."/>
            <person name="Burckhardt D."/>
            <person name="Oertli M."/>
            <person name="Naumann U."/>
            <person name="Petersen F."/>
            <person name="Wong J."/>
        </authorList>
    </citation>
    <scope>NUCLEOTIDE SEQUENCE</scope>
    <source>
        <strain evidence="3">GSM-AAB239-AS_SAM_17_03QT</strain>
        <tissue evidence="3">Leaf</tissue>
    </source>
</reference>
<dbReference type="GO" id="GO:0032259">
    <property type="term" value="P:methylation"/>
    <property type="evidence" value="ECO:0007669"/>
    <property type="project" value="UniProtKB-KW"/>
</dbReference>